<dbReference type="GO" id="GO:0046872">
    <property type="term" value="F:metal ion binding"/>
    <property type="evidence" value="ECO:0007669"/>
    <property type="project" value="UniProtKB-KW"/>
</dbReference>
<dbReference type="AlphaFoldDB" id="A0A523TIP3"/>
<evidence type="ECO:0000256" key="1">
    <source>
        <dbReference type="ARBA" id="ARBA00022723"/>
    </source>
</evidence>
<accession>A0A523TIP3</accession>
<reference evidence="3 4" key="1">
    <citation type="submission" date="2019-03" db="EMBL/GenBank/DDBJ databases">
        <title>Metabolic potential of uncultured bacteria and archaea associated with petroleum seepage in deep-sea sediments.</title>
        <authorList>
            <person name="Dong X."/>
            <person name="Hubert C."/>
        </authorList>
    </citation>
    <scope>NUCLEOTIDE SEQUENCE [LARGE SCALE GENOMIC DNA]</scope>
    <source>
        <strain evidence="3">E44_bin3</strain>
    </source>
</reference>
<dbReference type="Proteomes" id="UP000316517">
    <property type="component" value="Unassembled WGS sequence"/>
</dbReference>
<keyword evidence="1" id="KW-0479">Metal-binding</keyword>
<dbReference type="InterPro" id="IPR013096">
    <property type="entry name" value="Cupin_2"/>
</dbReference>
<dbReference type="PANTHER" id="PTHR35848">
    <property type="entry name" value="OXALATE-BINDING PROTEIN"/>
    <property type="match status" value="1"/>
</dbReference>
<dbReference type="EMBL" id="SOJT01000062">
    <property type="protein sequence ID" value="TET29831.1"/>
    <property type="molecule type" value="Genomic_DNA"/>
</dbReference>
<dbReference type="PANTHER" id="PTHR35848:SF6">
    <property type="entry name" value="CUPIN TYPE-2 DOMAIN-CONTAINING PROTEIN"/>
    <property type="match status" value="1"/>
</dbReference>
<sequence length="119" mass="13109">MHYVKEQDIDGLQLPGRLWKKLIGPEEGRCQNMIFGVVAFPPGSDPGTHKHEQEEEIIYVISGRGETRVGNKVYPLEPGAAVFTEPGVEHGVKTLGDELLVLISVFSPPVKPGSYDKKK</sequence>
<protein>
    <submittedName>
        <fullName evidence="3">Cupin domain-containing protein</fullName>
    </submittedName>
</protein>
<name>A0A523TIP3_UNCAE</name>
<dbReference type="InterPro" id="IPR011051">
    <property type="entry name" value="RmlC_Cupin_sf"/>
</dbReference>
<dbReference type="Pfam" id="PF07883">
    <property type="entry name" value="Cupin_2"/>
    <property type="match status" value="1"/>
</dbReference>
<dbReference type="InterPro" id="IPR051610">
    <property type="entry name" value="GPI/OXD"/>
</dbReference>
<evidence type="ECO:0000259" key="2">
    <source>
        <dbReference type="Pfam" id="PF07883"/>
    </source>
</evidence>
<comment type="caution">
    <text evidence="3">The sequence shown here is derived from an EMBL/GenBank/DDBJ whole genome shotgun (WGS) entry which is preliminary data.</text>
</comment>
<gene>
    <name evidence="3" type="ORF">E3J68_01330</name>
</gene>
<dbReference type="SUPFAM" id="SSF51182">
    <property type="entry name" value="RmlC-like cupins"/>
    <property type="match status" value="1"/>
</dbReference>
<organism evidence="3 4">
    <name type="scientific">Aerophobetes bacterium</name>
    <dbReference type="NCBI Taxonomy" id="2030807"/>
    <lineage>
        <taxon>Bacteria</taxon>
        <taxon>Candidatus Aerophobota</taxon>
    </lineage>
</organism>
<evidence type="ECO:0000313" key="3">
    <source>
        <dbReference type="EMBL" id="TET29831.1"/>
    </source>
</evidence>
<dbReference type="InterPro" id="IPR014710">
    <property type="entry name" value="RmlC-like_jellyroll"/>
</dbReference>
<evidence type="ECO:0000313" key="4">
    <source>
        <dbReference type="Proteomes" id="UP000316517"/>
    </source>
</evidence>
<feature type="domain" description="Cupin type-2" evidence="2">
    <location>
        <begin position="37"/>
        <end position="106"/>
    </location>
</feature>
<proteinExistence type="predicted"/>
<dbReference type="Gene3D" id="2.60.120.10">
    <property type="entry name" value="Jelly Rolls"/>
    <property type="match status" value="1"/>
</dbReference>